<reference evidence="1" key="2">
    <citation type="journal article" date="2015" name="Data Brief">
        <title>Shoot transcriptome of the giant reed, Arundo donax.</title>
        <authorList>
            <person name="Barrero R.A."/>
            <person name="Guerrero F.D."/>
            <person name="Moolhuijzen P."/>
            <person name="Goolsby J.A."/>
            <person name="Tidwell J."/>
            <person name="Bellgard S.E."/>
            <person name="Bellgard M.I."/>
        </authorList>
    </citation>
    <scope>NUCLEOTIDE SEQUENCE</scope>
    <source>
        <tissue evidence="1">Shoot tissue taken approximately 20 cm above the soil surface</tissue>
    </source>
</reference>
<reference evidence="1" key="1">
    <citation type="submission" date="2014-09" db="EMBL/GenBank/DDBJ databases">
        <authorList>
            <person name="Magalhaes I.L.F."/>
            <person name="Oliveira U."/>
            <person name="Santos F.R."/>
            <person name="Vidigal T.H.D.A."/>
            <person name="Brescovit A.D."/>
            <person name="Santos A.J."/>
        </authorList>
    </citation>
    <scope>NUCLEOTIDE SEQUENCE</scope>
    <source>
        <tissue evidence="1">Shoot tissue taken approximately 20 cm above the soil surface</tissue>
    </source>
</reference>
<organism evidence="1">
    <name type="scientific">Arundo donax</name>
    <name type="common">Giant reed</name>
    <name type="synonym">Donax arundinaceus</name>
    <dbReference type="NCBI Taxonomy" id="35708"/>
    <lineage>
        <taxon>Eukaryota</taxon>
        <taxon>Viridiplantae</taxon>
        <taxon>Streptophyta</taxon>
        <taxon>Embryophyta</taxon>
        <taxon>Tracheophyta</taxon>
        <taxon>Spermatophyta</taxon>
        <taxon>Magnoliopsida</taxon>
        <taxon>Liliopsida</taxon>
        <taxon>Poales</taxon>
        <taxon>Poaceae</taxon>
        <taxon>PACMAD clade</taxon>
        <taxon>Arundinoideae</taxon>
        <taxon>Arundineae</taxon>
        <taxon>Arundo</taxon>
    </lineage>
</organism>
<evidence type="ECO:0000313" key="1">
    <source>
        <dbReference type="EMBL" id="JAD65051.1"/>
    </source>
</evidence>
<protein>
    <submittedName>
        <fullName evidence="1">Uncharacterized protein</fullName>
    </submittedName>
</protein>
<dbReference type="AlphaFoldDB" id="A0A0A9BNW0"/>
<proteinExistence type="predicted"/>
<dbReference type="EMBL" id="GBRH01232844">
    <property type="protein sequence ID" value="JAD65051.1"/>
    <property type="molecule type" value="Transcribed_RNA"/>
</dbReference>
<sequence>MQDAWMMKPVVAGMKKLLTTMTRRQQSSTFMVLGC</sequence>
<accession>A0A0A9BNW0</accession>
<name>A0A0A9BNW0_ARUDO</name>